<gene>
    <name evidence="1" type="ORF">NPIL_597731</name>
</gene>
<keyword evidence="2" id="KW-1185">Reference proteome</keyword>
<name>A0A8X6IN61_NEPPI</name>
<sequence length="99" mass="11163">MRCHFCRLMTTVDDLNASAKLAQTYALEENCRPPKLHLKTDLINGAMQRGKTEVRRARSLNQTTLEINATIPRSLVKDPTLPFQPVTNPSVFQNVNQLA</sequence>
<dbReference type="EMBL" id="BMAW01046038">
    <property type="protein sequence ID" value="GFS53134.1"/>
    <property type="molecule type" value="Genomic_DNA"/>
</dbReference>
<reference evidence="1" key="1">
    <citation type="submission" date="2020-08" db="EMBL/GenBank/DDBJ databases">
        <title>Multicomponent nature underlies the extraordinary mechanical properties of spider dragline silk.</title>
        <authorList>
            <person name="Kono N."/>
            <person name="Nakamura H."/>
            <person name="Mori M."/>
            <person name="Yoshida Y."/>
            <person name="Ohtoshi R."/>
            <person name="Malay A.D."/>
            <person name="Moran D.A.P."/>
            <person name="Tomita M."/>
            <person name="Numata K."/>
            <person name="Arakawa K."/>
        </authorList>
    </citation>
    <scope>NUCLEOTIDE SEQUENCE</scope>
</reference>
<organism evidence="1 2">
    <name type="scientific">Nephila pilipes</name>
    <name type="common">Giant wood spider</name>
    <name type="synonym">Nephila maculata</name>
    <dbReference type="NCBI Taxonomy" id="299642"/>
    <lineage>
        <taxon>Eukaryota</taxon>
        <taxon>Metazoa</taxon>
        <taxon>Ecdysozoa</taxon>
        <taxon>Arthropoda</taxon>
        <taxon>Chelicerata</taxon>
        <taxon>Arachnida</taxon>
        <taxon>Araneae</taxon>
        <taxon>Araneomorphae</taxon>
        <taxon>Entelegynae</taxon>
        <taxon>Araneoidea</taxon>
        <taxon>Nephilidae</taxon>
        <taxon>Nephila</taxon>
    </lineage>
</organism>
<dbReference type="AlphaFoldDB" id="A0A8X6IN61"/>
<evidence type="ECO:0000313" key="2">
    <source>
        <dbReference type="Proteomes" id="UP000887013"/>
    </source>
</evidence>
<comment type="caution">
    <text evidence="1">The sequence shown here is derived from an EMBL/GenBank/DDBJ whole genome shotgun (WGS) entry which is preliminary data.</text>
</comment>
<dbReference type="Proteomes" id="UP000887013">
    <property type="component" value="Unassembled WGS sequence"/>
</dbReference>
<accession>A0A8X6IN61</accession>
<evidence type="ECO:0000313" key="1">
    <source>
        <dbReference type="EMBL" id="GFS53134.1"/>
    </source>
</evidence>
<protein>
    <submittedName>
        <fullName evidence="1">Uncharacterized protein</fullName>
    </submittedName>
</protein>
<proteinExistence type="predicted"/>